<dbReference type="AlphaFoldDB" id="X1S0X6"/>
<dbReference type="Gene3D" id="3.90.170.10">
    <property type="entry name" value="Adenylosuccinate Synthetase, subunit A, domain 3"/>
    <property type="match status" value="1"/>
</dbReference>
<feature type="non-terminal residue" evidence="1">
    <location>
        <position position="1"/>
    </location>
</feature>
<proteinExistence type="predicted"/>
<reference evidence="1" key="1">
    <citation type="journal article" date="2014" name="Front. Microbiol.">
        <title>High frequency of phylogenetically diverse reductive dehalogenase-homologous genes in deep subseafloor sedimentary metagenomes.</title>
        <authorList>
            <person name="Kawai M."/>
            <person name="Futagami T."/>
            <person name="Toyoda A."/>
            <person name="Takaki Y."/>
            <person name="Nishi S."/>
            <person name="Hori S."/>
            <person name="Arai W."/>
            <person name="Tsubouchi T."/>
            <person name="Morono Y."/>
            <person name="Uchiyama I."/>
            <person name="Ito T."/>
            <person name="Fujiyama A."/>
            <person name="Inagaki F."/>
            <person name="Takami H."/>
        </authorList>
    </citation>
    <scope>NUCLEOTIDE SEQUENCE</scope>
    <source>
        <strain evidence="1">Expedition CK06-06</strain>
    </source>
</reference>
<evidence type="ECO:0000313" key="1">
    <source>
        <dbReference type="EMBL" id="GAI61439.1"/>
    </source>
</evidence>
<evidence type="ECO:0008006" key="2">
    <source>
        <dbReference type="Google" id="ProtNLM"/>
    </source>
</evidence>
<gene>
    <name evidence="1" type="ORF">S12H4_04963</name>
</gene>
<organism evidence="1">
    <name type="scientific">marine sediment metagenome</name>
    <dbReference type="NCBI Taxonomy" id="412755"/>
    <lineage>
        <taxon>unclassified sequences</taxon>
        <taxon>metagenomes</taxon>
        <taxon>ecological metagenomes</taxon>
    </lineage>
</organism>
<accession>X1S0X6</accession>
<name>X1S0X6_9ZZZZ</name>
<protein>
    <recommendedName>
        <fullName evidence="2">Adenylosuccinate synthase</fullName>
    </recommendedName>
</protein>
<dbReference type="InterPro" id="IPR042111">
    <property type="entry name" value="Adenylosuccinate_synth_dom3"/>
</dbReference>
<sequence length="37" mass="4173">AEARQYLARLEELTSCPINLLSVGAEREQTIDKMPIL</sequence>
<dbReference type="EMBL" id="BARW01001591">
    <property type="protein sequence ID" value="GAI61439.1"/>
    <property type="molecule type" value="Genomic_DNA"/>
</dbReference>
<comment type="caution">
    <text evidence="1">The sequence shown here is derived from an EMBL/GenBank/DDBJ whole genome shotgun (WGS) entry which is preliminary data.</text>
</comment>